<sequence>MSASSIKRSLPTWASISAWAFFRACGWLRRRDSAHSSVPADVSVPAINRFCHTHIICIILGLRFLQRQQHLNHSFGLPTAGGPSPPFFHQSLHKTVPLCLQLNHLLLAAAQPQPPHHRQKIPRARRRHPQRLLRDLPELPRLLGVLHVLPIVSLPGDHPHHHVHGQLEEGGLHVDRRSRGPSAQGPDRGSELVDPDLVKRLELVAGEDLDRGNPAQVPPVVAVGGPDERGVVVAEVFAGEQAGTVGEDDIVSGEAVLGGGGGRDDENGAGAEVEEGDGAIAVGDLS</sequence>
<feature type="compositionally biased region" description="Basic and acidic residues" evidence="1">
    <location>
        <begin position="165"/>
        <end position="178"/>
    </location>
</feature>
<protein>
    <submittedName>
        <fullName evidence="2">V-type ATP synthase beta chain</fullName>
    </submittedName>
</protein>
<comment type="caution">
    <text evidence="2">The sequence shown here is derived from an EMBL/GenBank/DDBJ whole genome shotgun (WGS) entry which is preliminary data.</text>
</comment>
<evidence type="ECO:0000313" key="3">
    <source>
        <dbReference type="Proteomes" id="UP000325081"/>
    </source>
</evidence>
<feature type="region of interest" description="Disordered" evidence="1">
    <location>
        <begin position="160"/>
        <end position="194"/>
    </location>
</feature>
<dbReference type="AlphaFoldDB" id="A0A5A7PUC5"/>
<dbReference type="EMBL" id="BKCP01005117">
    <property type="protein sequence ID" value="GER36271.1"/>
    <property type="molecule type" value="Genomic_DNA"/>
</dbReference>
<gene>
    <name evidence="2" type="ORF">STAS_12602</name>
</gene>
<accession>A0A5A7PUC5</accession>
<evidence type="ECO:0000313" key="2">
    <source>
        <dbReference type="EMBL" id="GER36271.1"/>
    </source>
</evidence>
<proteinExistence type="predicted"/>
<organism evidence="2 3">
    <name type="scientific">Striga asiatica</name>
    <name type="common">Asiatic witchweed</name>
    <name type="synonym">Buchnera asiatica</name>
    <dbReference type="NCBI Taxonomy" id="4170"/>
    <lineage>
        <taxon>Eukaryota</taxon>
        <taxon>Viridiplantae</taxon>
        <taxon>Streptophyta</taxon>
        <taxon>Embryophyta</taxon>
        <taxon>Tracheophyta</taxon>
        <taxon>Spermatophyta</taxon>
        <taxon>Magnoliopsida</taxon>
        <taxon>eudicotyledons</taxon>
        <taxon>Gunneridae</taxon>
        <taxon>Pentapetalae</taxon>
        <taxon>asterids</taxon>
        <taxon>lamiids</taxon>
        <taxon>Lamiales</taxon>
        <taxon>Orobanchaceae</taxon>
        <taxon>Buchnereae</taxon>
        <taxon>Striga</taxon>
    </lineage>
</organism>
<evidence type="ECO:0000256" key="1">
    <source>
        <dbReference type="SAM" id="MobiDB-lite"/>
    </source>
</evidence>
<dbReference type="Proteomes" id="UP000325081">
    <property type="component" value="Unassembled WGS sequence"/>
</dbReference>
<reference evidence="3" key="1">
    <citation type="journal article" date="2019" name="Curr. Biol.">
        <title>Genome Sequence of Striga asiatica Provides Insight into the Evolution of Plant Parasitism.</title>
        <authorList>
            <person name="Yoshida S."/>
            <person name="Kim S."/>
            <person name="Wafula E.K."/>
            <person name="Tanskanen J."/>
            <person name="Kim Y.M."/>
            <person name="Honaas L."/>
            <person name="Yang Z."/>
            <person name="Spallek T."/>
            <person name="Conn C.E."/>
            <person name="Ichihashi Y."/>
            <person name="Cheong K."/>
            <person name="Cui S."/>
            <person name="Der J.P."/>
            <person name="Gundlach H."/>
            <person name="Jiao Y."/>
            <person name="Hori C."/>
            <person name="Ishida J.K."/>
            <person name="Kasahara H."/>
            <person name="Kiba T."/>
            <person name="Kim M.S."/>
            <person name="Koo N."/>
            <person name="Laohavisit A."/>
            <person name="Lee Y.H."/>
            <person name="Lumba S."/>
            <person name="McCourt P."/>
            <person name="Mortimer J.C."/>
            <person name="Mutuku J.M."/>
            <person name="Nomura T."/>
            <person name="Sasaki-Sekimoto Y."/>
            <person name="Seto Y."/>
            <person name="Wang Y."/>
            <person name="Wakatake T."/>
            <person name="Sakakibara H."/>
            <person name="Demura T."/>
            <person name="Yamaguchi S."/>
            <person name="Yoneyama K."/>
            <person name="Manabe R.I."/>
            <person name="Nelson D.C."/>
            <person name="Schulman A.H."/>
            <person name="Timko M.P."/>
            <person name="dePamphilis C.W."/>
            <person name="Choi D."/>
            <person name="Shirasu K."/>
        </authorList>
    </citation>
    <scope>NUCLEOTIDE SEQUENCE [LARGE SCALE GENOMIC DNA]</scope>
    <source>
        <strain evidence="3">cv. UVA1</strain>
    </source>
</reference>
<keyword evidence="3" id="KW-1185">Reference proteome</keyword>
<name>A0A5A7PUC5_STRAF</name>